<evidence type="ECO:0000256" key="1">
    <source>
        <dbReference type="ARBA" id="ARBA00001974"/>
    </source>
</evidence>
<comment type="cofactor">
    <cofactor evidence="1">
        <name>FAD</name>
        <dbReference type="ChEBI" id="CHEBI:57692"/>
    </cofactor>
</comment>
<dbReference type="EMBL" id="CP015772">
    <property type="protein sequence ID" value="ANH81774.1"/>
    <property type="molecule type" value="Genomic_DNA"/>
</dbReference>
<dbReference type="InterPro" id="IPR001834">
    <property type="entry name" value="CBR-like"/>
</dbReference>
<dbReference type="InterPro" id="IPR001433">
    <property type="entry name" value="OxRdtase_FAD/NAD-bd"/>
</dbReference>
<evidence type="ECO:0000256" key="4">
    <source>
        <dbReference type="ARBA" id="ARBA00023002"/>
    </source>
</evidence>
<dbReference type="AlphaFoldDB" id="A0A1A9I5E1"/>
<dbReference type="Gene3D" id="3.40.50.80">
    <property type="entry name" value="Nucleotide-binding domain of ferredoxin-NADP reductase (FNR) module"/>
    <property type="match status" value="1"/>
</dbReference>
<evidence type="ECO:0000259" key="5">
    <source>
        <dbReference type="Pfam" id="PF00175"/>
    </source>
</evidence>
<dbReference type="RefSeq" id="WP_067756724.1">
    <property type="nucleotide sequence ID" value="NZ_CP015772.1"/>
</dbReference>
<dbReference type="InterPro" id="IPR039261">
    <property type="entry name" value="FNR_nucleotide-bd"/>
</dbReference>
<protein>
    <recommendedName>
        <fullName evidence="5">Oxidoreductase FAD/NAD(P)-binding domain-containing protein</fullName>
    </recommendedName>
</protein>
<organism evidence="6 7">
    <name type="scientific">Niabella ginsenosidivorans</name>
    <dbReference type="NCBI Taxonomy" id="1176587"/>
    <lineage>
        <taxon>Bacteria</taxon>
        <taxon>Pseudomonadati</taxon>
        <taxon>Bacteroidota</taxon>
        <taxon>Chitinophagia</taxon>
        <taxon>Chitinophagales</taxon>
        <taxon>Chitinophagaceae</taxon>
        <taxon>Niabella</taxon>
    </lineage>
</organism>
<gene>
    <name evidence="6" type="ORF">A8C56_12975</name>
</gene>
<dbReference type="Pfam" id="PF00175">
    <property type="entry name" value="NAD_binding_1"/>
    <property type="match status" value="1"/>
</dbReference>
<dbReference type="PANTHER" id="PTHR19370">
    <property type="entry name" value="NADH-CYTOCHROME B5 REDUCTASE"/>
    <property type="match status" value="1"/>
</dbReference>
<evidence type="ECO:0000256" key="3">
    <source>
        <dbReference type="ARBA" id="ARBA00022827"/>
    </source>
</evidence>
<evidence type="ECO:0000313" key="6">
    <source>
        <dbReference type="EMBL" id="ANH81774.1"/>
    </source>
</evidence>
<dbReference type="GO" id="GO:0016491">
    <property type="term" value="F:oxidoreductase activity"/>
    <property type="evidence" value="ECO:0007669"/>
    <property type="project" value="UniProtKB-KW"/>
</dbReference>
<sequence length="95" mass="11186">MFYPDRQKEKRCFLAAGSGITPCYSLIRTLLGAPQAKIILLYSNRSEKDTIFYHALKQLQENNKDRLNIHFMFSNRLEVPERQLRRQISSYYGAL</sequence>
<evidence type="ECO:0000313" key="7">
    <source>
        <dbReference type="Proteomes" id="UP000077667"/>
    </source>
</evidence>
<dbReference type="KEGG" id="nia:A8C56_12975"/>
<keyword evidence="4" id="KW-0560">Oxidoreductase</keyword>
<reference evidence="6 7" key="1">
    <citation type="submission" date="2016-05" db="EMBL/GenBank/DDBJ databases">
        <title>Niabella ginsenosidivorans BS26 whole genome sequencing.</title>
        <authorList>
            <person name="Im W.T."/>
            <person name="Siddiqi M.Z."/>
        </authorList>
    </citation>
    <scope>NUCLEOTIDE SEQUENCE [LARGE SCALE GENOMIC DNA]</scope>
    <source>
        <strain evidence="6 7">BS26</strain>
    </source>
</reference>
<proteinExistence type="predicted"/>
<accession>A0A1A9I5E1</accession>
<evidence type="ECO:0000256" key="2">
    <source>
        <dbReference type="ARBA" id="ARBA00022630"/>
    </source>
</evidence>
<dbReference type="STRING" id="1176587.A8C56_12975"/>
<keyword evidence="7" id="KW-1185">Reference proteome</keyword>
<keyword evidence="2" id="KW-0285">Flavoprotein</keyword>
<dbReference type="Proteomes" id="UP000077667">
    <property type="component" value="Chromosome"/>
</dbReference>
<keyword evidence="3" id="KW-0274">FAD</keyword>
<name>A0A1A9I5E1_9BACT</name>
<dbReference type="SUPFAM" id="SSF52343">
    <property type="entry name" value="Ferredoxin reductase-like, C-terminal NADP-linked domain"/>
    <property type="match status" value="1"/>
</dbReference>
<feature type="domain" description="Oxidoreductase FAD/NAD(P)-binding" evidence="5">
    <location>
        <begin position="13"/>
        <end position="72"/>
    </location>
</feature>